<protein>
    <submittedName>
        <fullName evidence="3">Universal stress protein</fullName>
    </submittedName>
</protein>
<dbReference type="InterPro" id="IPR014729">
    <property type="entry name" value="Rossmann-like_a/b/a_fold"/>
</dbReference>
<dbReference type="SUPFAM" id="SSF52402">
    <property type="entry name" value="Adenine nucleotide alpha hydrolases-like"/>
    <property type="match status" value="1"/>
</dbReference>
<evidence type="ECO:0000313" key="4">
    <source>
        <dbReference type="Proteomes" id="UP001552594"/>
    </source>
</evidence>
<feature type="domain" description="UspA" evidence="2">
    <location>
        <begin position="164"/>
        <end position="255"/>
    </location>
</feature>
<reference evidence="3 4" key="1">
    <citation type="submission" date="2024-06" db="EMBL/GenBank/DDBJ databases">
        <title>The Natural Products Discovery Center: Release of the First 8490 Sequenced Strains for Exploring Actinobacteria Biosynthetic Diversity.</title>
        <authorList>
            <person name="Kalkreuter E."/>
            <person name="Kautsar S.A."/>
            <person name="Yang D."/>
            <person name="Bader C.D."/>
            <person name="Teijaro C.N."/>
            <person name="Fluegel L."/>
            <person name="Davis C.M."/>
            <person name="Simpson J.R."/>
            <person name="Lauterbach L."/>
            <person name="Steele A.D."/>
            <person name="Gui C."/>
            <person name="Meng S."/>
            <person name="Li G."/>
            <person name="Viehrig K."/>
            <person name="Ye F."/>
            <person name="Su P."/>
            <person name="Kiefer A.F."/>
            <person name="Nichols A."/>
            <person name="Cepeda A.J."/>
            <person name="Yan W."/>
            <person name="Fan B."/>
            <person name="Jiang Y."/>
            <person name="Adhikari A."/>
            <person name="Zheng C.-J."/>
            <person name="Schuster L."/>
            <person name="Cowan T.M."/>
            <person name="Smanski M.J."/>
            <person name="Chevrette M.G."/>
            <person name="De Carvalho L.P.S."/>
            <person name="Shen B."/>
        </authorList>
    </citation>
    <scope>NUCLEOTIDE SEQUENCE [LARGE SCALE GENOMIC DNA]</scope>
    <source>
        <strain evidence="3 4">NPDC052347</strain>
    </source>
</reference>
<evidence type="ECO:0000259" key="2">
    <source>
        <dbReference type="Pfam" id="PF00582"/>
    </source>
</evidence>
<dbReference type="EMBL" id="JBFAUK010000028">
    <property type="protein sequence ID" value="MEV5510108.1"/>
    <property type="molecule type" value="Genomic_DNA"/>
</dbReference>
<dbReference type="Gene3D" id="3.40.50.620">
    <property type="entry name" value="HUPs"/>
    <property type="match status" value="1"/>
</dbReference>
<feature type="region of interest" description="Disordered" evidence="1">
    <location>
        <begin position="98"/>
        <end position="122"/>
    </location>
</feature>
<dbReference type="RefSeq" id="WP_109278423.1">
    <property type="nucleotide sequence ID" value="NZ_JBFAUK010000028.1"/>
</dbReference>
<evidence type="ECO:0000256" key="1">
    <source>
        <dbReference type="SAM" id="MobiDB-lite"/>
    </source>
</evidence>
<dbReference type="InterPro" id="IPR006016">
    <property type="entry name" value="UspA"/>
</dbReference>
<dbReference type="PANTHER" id="PTHR42305:SF1">
    <property type="entry name" value="MEMBRANE PROTEIN RV1733C-RELATED"/>
    <property type="match status" value="1"/>
</dbReference>
<proteinExistence type="predicted"/>
<dbReference type="Proteomes" id="UP001552594">
    <property type="component" value="Unassembled WGS sequence"/>
</dbReference>
<dbReference type="InterPro" id="IPR039708">
    <property type="entry name" value="MT1774/Rv1733c-like"/>
</dbReference>
<dbReference type="PANTHER" id="PTHR42305">
    <property type="entry name" value="MEMBRANE PROTEIN RV1733C-RELATED"/>
    <property type="match status" value="1"/>
</dbReference>
<organism evidence="3 4">
    <name type="scientific">Streptomyces orinoci</name>
    <name type="common">Streptoverticillium orinoci</name>
    <dbReference type="NCBI Taxonomy" id="67339"/>
    <lineage>
        <taxon>Bacteria</taxon>
        <taxon>Bacillati</taxon>
        <taxon>Actinomycetota</taxon>
        <taxon>Actinomycetes</taxon>
        <taxon>Kitasatosporales</taxon>
        <taxon>Streptomycetaceae</taxon>
        <taxon>Streptomyces</taxon>
    </lineage>
</organism>
<name>A0ABV3K592_STRON</name>
<keyword evidence="4" id="KW-1185">Reference proteome</keyword>
<evidence type="ECO:0000313" key="3">
    <source>
        <dbReference type="EMBL" id="MEV5510108.1"/>
    </source>
</evidence>
<accession>A0ABV3K592</accession>
<gene>
    <name evidence="3" type="ORF">AB0L16_27350</name>
</gene>
<sequence>MSTRRAKSKRRARRRAVRELRRPCDRWQTRLRWCLLILLAVSLVTVVPAVGRTVGRARLHTAREQAAHRHRVTAYAVTGATGRGTRWTEDLPRRIPVRWRDTGGGERSATVEVPSDTTKGAPVPVWLDETGVPVRAPLSHDKAVGRGWAAAGAATGGLLMVFLAAWAGPAAAANRARYARWARECQAVETEEYPEVKVREDAVLQGSEGALLEASRDADVMVIAAHRRTHALGLQLGPVTHAMLHHAHCPVTLVPVPADAS</sequence>
<dbReference type="Pfam" id="PF00582">
    <property type="entry name" value="Usp"/>
    <property type="match status" value="1"/>
</dbReference>
<comment type="caution">
    <text evidence="3">The sequence shown here is derived from an EMBL/GenBank/DDBJ whole genome shotgun (WGS) entry which is preliminary data.</text>
</comment>